<dbReference type="InterPro" id="IPR000182">
    <property type="entry name" value="GNAT_dom"/>
</dbReference>
<sequence>MEAKNYTLTTPRLGLRNWLPSDEVHFVEMCKDPEVMRYFPATLSEEETLSLIKRLQLHFEKHGYTYFAVDILETGEFIGFCGLAVQAWQSIFTPCVDMGWRLKKSAWGNGYATEAANACLEAAQKQFGLTEVYAFAPDLNLPSQHVMQKIGLEYVGDFQHPKIANDSRIKTCVAYKKTFFKNSY</sequence>
<dbReference type="Pfam" id="PF13302">
    <property type="entry name" value="Acetyltransf_3"/>
    <property type="match status" value="1"/>
</dbReference>
<dbReference type="SUPFAM" id="SSF55729">
    <property type="entry name" value="Acyl-CoA N-acyltransferases (Nat)"/>
    <property type="match status" value="1"/>
</dbReference>
<comment type="caution">
    <text evidence="2">The sequence shown here is derived from an EMBL/GenBank/DDBJ whole genome shotgun (WGS) entry which is preliminary data.</text>
</comment>
<protein>
    <submittedName>
        <fullName evidence="2">RimJ/RimL family protein N-acetyltransferase</fullName>
    </submittedName>
</protein>
<dbReference type="AlphaFoldDB" id="A0A370QFI4"/>
<dbReference type="EMBL" id="QRAO01000002">
    <property type="protein sequence ID" value="RDK87049.1"/>
    <property type="molecule type" value="Genomic_DNA"/>
</dbReference>
<dbReference type="InterPro" id="IPR016181">
    <property type="entry name" value="Acyl_CoA_acyltransferase"/>
</dbReference>
<keyword evidence="3" id="KW-1185">Reference proteome</keyword>
<evidence type="ECO:0000313" key="2">
    <source>
        <dbReference type="EMBL" id="RDK87049.1"/>
    </source>
</evidence>
<dbReference type="GO" id="GO:0016747">
    <property type="term" value="F:acyltransferase activity, transferring groups other than amino-acyl groups"/>
    <property type="evidence" value="ECO:0007669"/>
    <property type="project" value="InterPro"/>
</dbReference>
<dbReference type="RefSeq" id="WP_115123255.1">
    <property type="nucleotide sequence ID" value="NZ_QRAO01000002.1"/>
</dbReference>
<proteinExistence type="predicted"/>
<reference evidence="2 3" key="1">
    <citation type="submission" date="2018-07" db="EMBL/GenBank/DDBJ databases">
        <title>Genomic Encyclopedia of Type Strains, Phase IV (KMG-IV): sequencing the most valuable type-strain genomes for metagenomic binning, comparative biology and taxonomic classification.</title>
        <authorList>
            <person name="Goeker M."/>
        </authorList>
    </citation>
    <scope>NUCLEOTIDE SEQUENCE [LARGE SCALE GENOMIC DNA]</scope>
    <source>
        <strain evidence="2 3">DSM 101478</strain>
    </source>
</reference>
<name>A0A370QFI4_9FLAO</name>
<evidence type="ECO:0000259" key="1">
    <source>
        <dbReference type="PROSITE" id="PS51186"/>
    </source>
</evidence>
<keyword evidence="2" id="KW-0808">Transferase</keyword>
<dbReference type="Gene3D" id="3.40.630.30">
    <property type="match status" value="1"/>
</dbReference>
<dbReference type="PANTHER" id="PTHR43792:SF1">
    <property type="entry name" value="N-ACETYLTRANSFERASE DOMAIN-CONTAINING PROTEIN"/>
    <property type="match status" value="1"/>
</dbReference>
<dbReference type="PROSITE" id="PS51186">
    <property type="entry name" value="GNAT"/>
    <property type="match status" value="1"/>
</dbReference>
<dbReference type="Proteomes" id="UP000255317">
    <property type="component" value="Unassembled WGS sequence"/>
</dbReference>
<organism evidence="2 3">
    <name type="scientific">Marinirhabdus gelatinilytica</name>
    <dbReference type="NCBI Taxonomy" id="1703343"/>
    <lineage>
        <taxon>Bacteria</taxon>
        <taxon>Pseudomonadati</taxon>
        <taxon>Bacteroidota</taxon>
        <taxon>Flavobacteriia</taxon>
        <taxon>Flavobacteriales</taxon>
        <taxon>Flavobacteriaceae</taxon>
    </lineage>
</organism>
<feature type="domain" description="N-acetyltransferase" evidence="1">
    <location>
        <begin position="13"/>
        <end position="182"/>
    </location>
</feature>
<gene>
    <name evidence="2" type="ORF">C8D94_102228</name>
</gene>
<dbReference type="OrthoDB" id="9788916at2"/>
<evidence type="ECO:0000313" key="3">
    <source>
        <dbReference type="Proteomes" id="UP000255317"/>
    </source>
</evidence>
<accession>A0A370QFI4</accession>
<dbReference type="InterPro" id="IPR051531">
    <property type="entry name" value="N-acetyltransferase"/>
</dbReference>
<dbReference type="PANTHER" id="PTHR43792">
    <property type="entry name" value="GNAT FAMILY, PUTATIVE (AFU_ORTHOLOGUE AFUA_3G00765)-RELATED-RELATED"/>
    <property type="match status" value="1"/>
</dbReference>